<organism evidence="3 4">
    <name type="scientific">Ferrimonas sediminicola</name>
    <dbReference type="NCBI Taxonomy" id="2569538"/>
    <lineage>
        <taxon>Bacteria</taxon>
        <taxon>Pseudomonadati</taxon>
        <taxon>Pseudomonadota</taxon>
        <taxon>Gammaproteobacteria</taxon>
        <taxon>Alteromonadales</taxon>
        <taxon>Ferrimonadaceae</taxon>
        <taxon>Ferrimonas</taxon>
    </lineage>
</organism>
<gene>
    <name evidence="3" type="ORF">FCL40_09465</name>
</gene>
<feature type="transmembrane region" description="Helical" evidence="1">
    <location>
        <begin position="6"/>
        <end position="30"/>
    </location>
</feature>
<keyword evidence="1" id="KW-0472">Membrane</keyword>
<keyword evidence="1" id="KW-1133">Transmembrane helix</keyword>
<reference evidence="3 4" key="1">
    <citation type="submission" date="2019-04" db="EMBL/GenBank/DDBJ databases">
        <authorList>
            <person name="Hwang J.C."/>
        </authorList>
    </citation>
    <scope>NUCLEOTIDE SEQUENCE [LARGE SCALE GENOMIC DNA]</scope>
    <source>
        <strain evidence="3 4">IMCC35001</strain>
    </source>
</reference>
<dbReference type="OrthoDB" id="1123500at2"/>
<keyword evidence="4" id="KW-1185">Reference proteome</keyword>
<sequence length="88" mass="10194">MAHEHFWFSGMWFFPVFFLLVFLVFAYLAFRVLSSRCAASDQVSSSDSLNSPLEVLKMRYVKGEISRDEFAQIRKDIQGENEGDGRMC</sequence>
<dbReference type="InterPro" id="IPR018649">
    <property type="entry name" value="SHOCT"/>
</dbReference>
<evidence type="ECO:0000313" key="3">
    <source>
        <dbReference type="EMBL" id="TKB48861.1"/>
    </source>
</evidence>
<feature type="domain" description="SHOCT" evidence="2">
    <location>
        <begin position="52"/>
        <end position="77"/>
    </location>
</feature>
<dbReference type="AlphaFoldDB" id="A0A4U1BFS0"/>
<protein>
    <submittedName>
        <fullName evidence="3">SHOCT domain-containing protein</fullName>
    </submittedName>
</protein>
<proteinExistence type="predicted"/>
<dbReference type="Proteomes" id="UP000305674">
    <property type="component" value="Unassembled WGS sequence"/>
</dbReference>
<evidence type="ECO:0000313" key="4">
    <source>
        <dbReference type="Proteomes" id="UP000305674"/>
    </source>
</evidence>
<name>A0A4U1BFS0_9GAMM</name>
<evidence type="ECO:0000256" key="1">
    <source>
        <dbReference type="SAM" id="Phobius"/>
    </source>
</evidence>
<dbReference type="EMBL" id="SWCI01000005">
    <property type="protein sequence ID" value="TKB48861.1"/>
    <property type="molecule type" value="Genomic_DNA"/>
</dbReference>
<comment type="caution">
    <text evidence="3">The sequence shown here is derived from an EMBL/GenBank/DDBJ whole genome shotgun (WGS) entry which is preliminary data.</text>
</comment>
<dbReference type="Pfam" id="PF09851">
    <property type="entry name" value="SHOCT"/>
    <property type="match status" value="1"/>
</dbReference>
<evidence type="ECO:0000259" key="2">
    <source>
        <dbReference type="Pfam" id="PF09851"/>
    </source>
</evidence>
<dbReference type="RefSeq" id="WP_136853055.1">
    <property type="nucleotide sequence ID" value="NZ_SWCI01000005.1"/>
</dbReference>
<accession>A0A4U1BFS0</accession>
<keyword evidence="1" id="KW-0812">Transmembrane</keyword>